<dbReference type="InterPro" id="IPR023430">
    <property type="entry name" value="Pept_HybD-like_dom_sf"/>
</dbReference>
<proteinExistence type="inferred from homology"/>
<dbReference type="InterPro" id="IPR004419">
    <property type="entry name" value="Pept_A31_hyd_express"/>
</dbReference>
<dbReference type="InterPro" id="IPR000671">
    <property type="entry name" value="Peptidase_A31"/>
</dbReference>
<evidence type="ECO:0000256" key="5">
    <source>
        <dbReference type="ARBA" id="ARBA00022750"/>
    </source>
</evidence>
<dbReference type="GO" id="GO:0004190">
    <property type="term" value="F:aspartic-type endopeptidase activity"/>
    <property type="evidence" value="ECO:0007669"/>
    <property type="project" value="UniProtKB-KW"/>
</dbReference>
<dbReference type="NCBIfam" id="TIGR00140">
    <property type="entry name" value="hupD"/>
    <property type="match status" value="1"/>
</dbReference>
<evidence type="ECO:0000313" key="8">
    <source>
        <dbReference type="EMBL" id="SDB29616.1"/>
    </source>
</evidence>
<keyword evidence="9" id="KW-1185">Reference proteome</keyword>
<name>A0A1G6C9S9_9BACT</name>
<keyword evidence="3 8" id="KW-0645">Protease</keyword>
<dbReference type="Pfam" id="PF01750">
    <property type="entry name" value="HycI"/>
    <property type="match status" value="1"/>
</dbReference>
<keyword evidence="6" id="KW-0378">Hydrolase</keyword>
<accession>A0A1G6C9S9</accession>
<dbReference type="PRINTS" id="PR00446">
    <property type="entry name" value="HYDRGNUPTAKE"/>
</dbReference>
<evidence type="ECO:0000256" key="2">
    <source>
        <dbReference type="ARBA" id="ARBA00022596"/>
    </source>
</evidence>
<dbReference type="OrthoDB" id="9792731at2"/>
<feature type="binding site" evidence="7">
    <location>
        <position position="67"/>
    </location>
    <ligand>
        <name>Ni(2+)</name>
        <dbReference type="ChEBI" id="CHEBI:49786"/>
    </ligand>
</feature>
<dbReference type="CDD" id="cd06062">
    <property type="entry name" value="H2MP_MemB-H2up"/>
    <property type="match status" value="1"/>
</dbReference>
<dbReference type="GO" id="GO:0016485">
    <property type="term" value="P:protein processing"/>
    <property type="evidence" value="ECO:0007669"/>
    <property type="project" value="InterPro"/>
</dbReference>
<dbReference type="NCBIfam" id="TIGR00072">
    <property type="entry name" value="hydrog_prot"/>
    <property type="match status" value="1"/>
</dbReference>
<dbReference type="GO" id="GO:0046872">
    <property type="term" value="F:metal ion binding"/>
    <property type="evidence" value="ECO:0007669"/>
    <property type="project" value="UniProtKB-KW"/>
</dbReference>
<dbReference type="PANTHER" id="PTHR30302:SF1">
    <property type="entry name" value="HYDROGENASE 2 MATURATION PROTEASE"/>
    <property type="match status" value="1"/>
</dbReference>
<keyword evidence="2 7" id="KW-0533">Nickel</keyword>
<dbReference type="EMBL" id="FMXO01000007">
    <property type="protein sequence ID" value="SDB29616.1"/>
    <property type="molecule type" value="Genomic_DNA"/>
</dbReference>
<evidence type="ECO:0000313" key="9">
    <source>
        <dbReference type="Proteomes" id="UP000198771"/>
    </source>
</evidence>
<keyword evidence="5" id="KW-0064">Aspartyl protease</keyword>
<feature type="binding site" evidence="7">
    <location>
        <position position="97"/>
    </location>
    <ligand>
        <name>Ni(2+)</name>
        <dbReference type="ChEBI" id="CHEBI:49786"/>
    </ligand>
</feature>
<evidence type="ECO:0000256" key="6">
    <source>
        <dbReference type="ARBA" id="ARBA00022801"/>
    </source>
</evidence>
<comment type="similarity">
    <text evidence="1">Belongs to the peptidase A31 family.</text>
</comment>
<dbReference type="STRING" id="617002.SAMN05660653_01427"/>
<dbReference type="Gene3D" id="3.40.50.1450">
    <property type="entry name" value="HybD-like"/>
    <property type="match status" value="1"/>
</dbReference>
<organism evidence="8 9">
    <name type="scientific">Desulfonatronum thiosulfatophilum</name>
    <dbReference type="NCBI Taxonomy" id="617002"/>
    <lineage>
        <taxon>Bacteria</taxon>
        <taxon>Pseudomonadati</taxon>
        <taxon>Thermodesulfobacteriota</taxon>
        <taxon>Desulfovibrionia</taxon>
        <taxon>Desulfovibrionales</taxon>
        <taxon>Desulfonatronaceae</taxon>
        <taxon>Desulfonatronum</taxon>
    </lineage>
</organism>
<dbReference type="GO" id="GO:0008047">
    <property type="term" value="F:enzyme activator activity"/>
    <property type="evidence" value="ECO:0007669"/>
    <property type="project" value="InterPro"/>
</dbReference>
<dbReference type="Proteomes" id="UP000198771">
    <property type="component" value="Unassembled WGS sequence"/>
</dbReference>
<keyword evidence="4 7" id="KW-0479">Metal-binding</keyword>
<dbReference type="PANTHER" id="PTHR30302">
    <property type="entry name" value="HYDROGENASE 1 MATURATION PROTEASE"/>
    <property type="match status" value="1"/>
</dbReference>
<reference evidence="8 9" key="1">
    <citation type="submission" date="2016-10" db="EMBL/GenBank/DDBJ databases">
        <authorList>
            <person name="de Groot N.N."/>
        </authorList>
    </citation>
    <scope>NUCLEOTIDE SEQUENCE [LARGE SCALE GENOMIC DNA]</scope>
    <source>
        <strain evidence="8 9">ASO4-2</strain>
    </source>
</reference>
<evidence type="ECO:0000256" key="7">
    <source>
        <dbReference type="PIRSR" id="PIRSR604419-1"/>
    </source>
</evidence>
<gene>
    <name evidence="8" type="ORF">SAMN05660653_01427</name>
</gene>
<evidence type="ECO:0000256" key="4">
    <source>
        <dbReference type="ARBA" id="ARBA00022723"/>
    </source>
</evidence>
<dbReference type="AlphaFoldDB" id="A0A1G6C9S9"/>
<sequence>MTDNNKKILVLGVGNILLKDEGIGVRTVEKLQAEYAFSPNVQLMDGGTLGMALMDPIMLCDRLIVVDAVVNGGDPGTMYRLVGVEMGKSVAFKNSMHQTDLLETLATCKVLGKCPETVVIGMEPKEFDPWGTELTPPVQARLADICQAVLAEIKESGGEFSPIST</sequence>
<protein>
    <submittedName>
        <fullName evidence="8">Hydrogenase maturation protease</fullName>
    </submittedName>
</protein>
<evidence type="ECO:0000256" key="3">
    <source>
        <dbReference type="ARBA" id="ARBA00022670"/>
    </source>
</evidence>
<evidence type="ECO:0000256" key="1">
    <source>
        <dbReference type="ARBA" id="ARBA00006814"/>
    </source>
</evidence>
<feature type="binding site" evidence="7">
    <location>
        <position position="21"/>
    </location>
    <ligand>
        <name>Ni(2+)</name>
        <dbReference type="ChEBI" id="CHEBI:49786"/>
    </ligand>
</feature>
<dbReference type="SUPFAM" id="SSF53163">
    <property type="entry name" value="HybD-like"/>
    <property type="match status" value="1"/>
</dbReference>
<dbReference type="FunFam" id="3.40.50.1450:FF:000002">
    <property type="entry name" value="Hydrogenase 1 maturation protease"/>
    <property type="match status" value="1"/>
</dbReference>
<dbReference type="RefSeq" id="WP_092119276.1">
    <property type="nucleotide sequence ID" value="NZ_FMXO01000007.1"/>
</dbReference>